<evidence type="ECO:0000256" key="2">
    <source>
        <dbReference type="SAM" id="Phobius"/>
    </source>
</evidence>
<comment type="caution">
    <text evidence="3">The sequence shown here is derived from an EMBL/GenBank/DDBJ whole genome shotgun (WGS) entry which is preliminary data.</text>
</comment>
<feature type="transmembrane region" description="Helical" evidence="2">
    <location>
        <begin position="37"/>
        <end position="70"/>
    </location>
</feature>
<reference evidence="3" key="2">
    <citation type="submission" date="2020-09" db="EMBL/GenBank/DDBJ databases">
        <authorList>
            <person name="Sun Q."/>
            <person name="Ohkuma M."/>
        </authorList>
    </citation>
    <scope>NUCLEOTIDE SEQUENCE</scope>
    <source>
        <strain evidence="3">JCM 4518</strain>
    </source>
</reference>
<evidence type="ECO:0000313" key="4">
    <source>
        <dbReference type="Proteomes" id="UP000644020"/>
    </source>
</evidence>
<evidence type="ECO:0000256" key="1">
    <source>
        <dbReference type="SAM" id="MobiDB-lite"/>
    </source>
</evidence>
<reference evidence="3" key="1">
    <citation type="journal article" date="2014" name="Int. J. Syst. Evol. Microbiol.">
        <title>Complete genome sequence of Corynebacterium casei LMG S-19264T (=DSM 44701T), isolated from a smear-ripened cheese.</title>
        <authorList>
            <consortium name="US DOE Joint Genome Institute (JGI-PGF)"/>
            <person name="Walter F."/>
            <person name="Albersmeier A."/>
            <person name="Kalinowski J."/>
            <person name="Ruckert C."/>
        </authorList>
    </citation>
    <scope>NUCLEOTIDE SEQUENCE</scope>
    <source>
        <strain evidence="3">JCM 4518</strain>
    </source>
</reference>
<sequence length="74" mass="7614">MADRHDRHAGHDAYAGDGDDGLRDAERRAARAERIGWTAIAGVSGALGCALVAGAVLLVGFVVAAVWVVMAGNR</sequence>
<protein>
    <submittedName>
        <fullName evidence="3">Uncharacterized protein</fullName>
    </submittedName>
</protein>
<organism evidence="3 4">
    <name type="scientific">Streptomyces termitum</name>
    <dbReference type="NCBI Taxonomy" id="67368"/>
    <lineage>
        <taxon>Bacteria</taxon>
        <taxon>Bacillati</taxon>
        <taxon>Actinomycetota</taxon>
        <taxon>Actinomycetes</taxon>
        <taxon>Kitasatosporales</taxon>
        <taxon>Streptomycetaceae</taxon>
        <taxon>Streptomyces</taxon>
    </lineage>
</organism>
<keyword evidence="4" id="KW-1185">Reference proteome</keyword>
<keyword evidence="2" id="KW-0812">Transmembrane</keyword>
<proteinExistence type="predicted"/>
<accession>A0A918W525</accession>
<name>A0A918W525_9ACTN</name>
<dbReference type="EMBL" id="BMUL01000001">
    <property type="protein sequence ID" value="GHA65185.1"/>
    <property type="molecule type" value="Genomic_DNA"/>
</dbReference>
<keyword evidence="2" id="KW-0472">Membrane</keyword>
<evidence type="ECO:0000313" key="3">
    <source>
        <dbReference type="EMBL" id="GHA65185.1"/>
    </source>
</evidence>
<feature type="region of interest" description="Disordered" evidence="1">
    <location>
        <begin position="1"/>
        <end position="22"/>
    </location>
</feature>
<feature type="compositionally biased region" description="Basic and acidic residues" evidence="1">
    <location>
        <begin position="1"/>
        <end position="11"/>
    </location>
</feature>
<dbReference type="Proteomes" id="UP000644020">
    <property type="component" value="Unassembled WGS sequence"/>
</dbReference>
<dbReference type="AlphaFoldDB" id="A0A918W525"/>
<keyword evidence="2" id="KW-1133">Transmembrane helix</keyword>
<gene>
    <name evidence="3" type="ORF">GCM10010305_03520</name>
</gene>
<dbReference type="RefSeq" id="WP_189974997.1">
    <property type="nucleotide sequence ID" value="NZ_BMUL01000001.1"/>
</dbReference>